<keyword evidence="2" id="KW-0808">Transferase</keyword>
<organism evidence="3 4">
    <name type="scientific">Aeoliella straminimaris</name>
    <dbReference type="NCBI Taxonomy" id="2954799"/>
    <lineage>
        <taxon>Bacteria</taxon>
        <taxon>Pseudomonadati</taxon>
        <taxon>Planctomycetota</taxon>
        <taxon>Planctomycetia</taxon>
        <taxon>Pirellulales</taxon>
        <taxon>Lacipirellulaceae</taxon>
        <taxon>Aeoliella</taxon>
    </lineage>
</organism>
<dbReference type="SUPFAM" id="SSF53756">
    <property type="entry name" value="UDP-Glycosyltransferase/glycogen phosphorylase"/>
    <property type="match status" value="1"/>
</dbReference>
<reference evidence="3" key="1">
    <citation type="submission" date="2022-06" db="EMBL/GenBank/DDBJ databases">
        <title>Aeoliella straminimaris, a novel planctomycete from sediments.</title>
        <authorList>
            <person name="Vitorino I.R."/>
            <person name="Lage O.M."/>
        </authorList>
    </citation>
    <scope>NUCLEOTIDE SEQUENCE</scope>
    <source>
        <strain evidence="3">ICT_H6.2</strain>
    </source>
</reference>
<dbReference type="Pfam" id="PF01075">
    <property type="entry name" value="Glyco_transf_9"/>
    <property type="match status" value="1"/>
</dbReference>
<evidence type="ECO:0000313" key="4">
    <source>
        <dbReference type="Proteomes" id="UP001155241"/>
    </source>
</evidence>
<evidence type="ECO:0000313" key="3">
    <source>
        <dbReference type="EMBL" id="MCO6043199.1"/>
    </source>
</evidence>
<keyword evidence="1" id="KW-0328">Glycosyltransferase</keyword>
<gene>
    <name evidence="3" type="ORF">NG895_04715</name>
</gene>
<dbReference type="RefSeq" id="WP_252851298.1">
    <property type="nucleotide sequence ID" value="NZ_JAMXLR010000020.1"/>
</dbReference>
<sequence length="346" mass="38158">MHAPPRILIVRLTAMGDVIHGLPVATALRRHFPEAMIAWAVEGRAAELIEGHPDLDAVVKLPRRWWRSVHTARTVRRQLRELNFDISVDLQCLTKSAVVAWMSGAKRRLGVAGRNGRELSKVLNNELTDVRASHVVEHYLGILEPLGIVQPDVEFRMPERSEDARYAIETLARASVTGQRFAVLNPGAGWPSKLWPAERYGELAQHLWTEHGLKSLAVWCGSDERQLARKIVDTSSGAVELAPSTTMPQLAAITRRAAMFIGSDTGPMHLSVAVGTPTISLHGTSRAEWCGAYGPSHIRLQAFYQDGSARERRQADNTAMRAIDVPMVAQACDQLLGRKNNLAKAS</sequence>
<dbReference type="InterPro" id="IPR051199">
    <property type="entry name" value="LPS_LOS_Heptosyltrfase"/>
</dbReference>
<dbReference type="CDD" id="cd03789">
    <property type="entry name" value="GT9_LPS_heptosyltransferase"/>
    <property type="match status" value="1"/>
</dbReference>
<dbReference type="GO" id="GO:0008713">
    <property type="term" value="F:ADP-heptose-lipopolysaccharide heptosyltransferase activity"/>
    <property type="evidence" value="ECO:0007669"/>
    <property type="project" value="TreeGrafter"/>
</dbReference>
<evidence type="ECO:0000256" key="2">
    <source>
        <dbReference type="ARBA" id="ARBA00022679"/>
    </source>
</evidence>
<accession>A0A9X2JHR9</accession>
<proteinExistence type="predicted"/>
<dbReference type="GO" id="GO:0009244">
    <property type="term" value="P:lipopolysaccharide core region biosynthetic process"/>
    <property type="evidence" value="ECO:0007669"/>
    <property type="project" value="TreeGrafter"/>
</dbReference>
<name>A0A9X2JHR9_9BACT</name>
<keyword evidence="4" id="KW-1185">Reference proteome</keyword>
<dbReference type="GO" id="GO:0005829">
    <property type="term" value="C:cytosol"/>
    <property type="evidence" value="ECO:0007669"/>
    <property type="project" value="TreeGrafter"/>
</dbReference>
<dbReference type="Proteomes" id="UP001155241">
    <property type="component" value="Unassembled WGS sequence"/>
</dbReference>
<dbReference type="PANTHER" id="PTHR30160">
    <property type="entry name" value="TETRAACYLDISACCHARIDE 4'-KINASE-RELATED"/>
    <property type="match status" value="1"/>
</dbReference>
<evidence type="ECO:0000256" key="1">
    <source>
        <dbReference type="ARBA" id="ARBA00022676"/>
    </source>
</evidence>
<comment type="caution">
    <text evidence="3">The sequence shown here is derived from an EMBL/GenBank/DDBJ whole genome shotgun (WGS) entry which is preliminary data.</text>
</comment>
<protein>
    <submittedName>
        <fullName evidence="3">Glycosyltransferase family 9 protein</fullName>
    </submittedName>
</protein>
<dbReference type="EMBL" id="JAMXLR010000020">
    <property type="protein sequence ID" value="MCO6043199.1"/>
    <property type="molecule type" value="Genomic_DNA"/>
</dbReference>
<dbReference type="AlphaFoldDB" id="A0A9X2JHR9"/>
<dbReference type="Gene3D" id="3.40.50.2000">
    <property type="entry name" value="Glycogen Phosphorylase B"/>
    <property type="match status" value="2"/>
</dbReference>
<dbReference type="InterPro" id="IPR002201">
    <property type="entry name" value="Glyco_trans_9"/>
</dbReference>
<dbReference type="PANTHER" id="PTHR30160:SF1">
    <property type="entry name" value="LIPOPOLYSACCHARIDE 1,2-N-ACETYLGLUCOSAMINETRANSFERASE-RELATED"/>
    <property type="match status" value="1"/>
</dbReference>